<keyword evidence="3" id="KW-1185">Reference proteome</keyword>
<dbReference type="Proteomes" id="UP000030651">
    <property type="component" value="Unassembled WGS sequence"/>
</dbReference>
<evidence type="ECO:0000313" key="3">
    <source>
        <dbReference type="Proteomes" id="UP000030651"/>
    </source>
</evidence>
<feature type="chain" id="PRO_5004834438" evidence="1">
    <location>
        <begin position="22"/>
        <end position="210"/>
    </location>
</feature>
<keyword evidence="1" id="KW-0732">Signal</keyword>
<gene>
    <name evidence="2" type="ORF">PFICI_10619</name>
</gene>
<name>W3WZJ0_PESFW</name>
<sequence length="210" mass="22054">MRFPSPIVALLIAACALPGEAQRRRLSDQQAALMVDGAVAQEDVSKIGEEAMVETIVPVINATLPSSRPAIQPTPQAMPAKPILPITALLYSSSPGPKECRGTPVFQLNVPKGAGIATPTGPTCYNVTRAAQAECGTFMANMEDGCQARVFAEPGCKSFTNLAVFMEELRPVGGVIRSIEVQCGIKSTQPAPLNLNLPVKQKPEKASASG</sequence>
<dbReference type="RefSeq" id="XP_007837391.1">
    <property type="nucleotide sequence ID" value="XM_007839200.1"/>
</dbReference>
<dbReference type="AlphaFoldDB" id="W3WZJ0"/>
<feature type="signal peptide" evidence="1">
    <location>
        <begin position="1"/>
        <end position="21"/>
    </location>
</feature>
<dbReference type="OrthoDB" id="3943581at2759"/>
<organism evidence="2 3">
    <name type="scientific">Pestalotiopsis fici (strain W106-1 / CGMCC3.15140)</name>
    <dbReference type="NCBI Taxonomy" id="1229662"/>
    <lineage>
        <taxon>Eukaryota</taxon>
        <taxon>Fungi</taxon>
        <taxon>Dikarya</taxon>
        <taxon>Ascomycota</taxon>
        <taxon>Pezizomycotina</taxon>
        <taxon>Sordariomycetes</taxon>
        <taxon>Xylariomycetidae</taxon>
        <taxon>Amphisphaeriales</taxon>
        <taxon>Sporocadaceae</taxon>
        <taxon>Pestalotiopsis</taxon>
    </lineage>
</organism>
<evidence type="ECO:0000256" key="1">
    <source>
        <dbReference type="SAM" id="SignalP"/>
    </source>
</evidence>
<dbReference type="EMBL" id="KI912115">
    <property type="protein sequence ID" value="ETS78557.1"/>
    <property type="molecule type" value="Genomic_DNA"/>
</dbReference>
<evidence type="ECO:0000313" key="2">
    <source>
        <dbReference type="EMBL" id="ETS78557.1"/>
    </source>
</evidence>
<dbReference type="GeneID" id="19275632"/>
<dbReference type="HOGENOM" id="CLU_1310506_0_0_1"/>
<dbReference type="KEGG" id="pfy:PFICI_10619"/>
<reference evidence="3" key="1">
    <citation type="journal article" date="2015" name="BMC Genomics">
        <title>Genomic and transcriptomic analysis of the endophytic fungus Pestalotiopsis fici reveals its lifestyle and high potential for synthesis of natural products.</title>
        <authorList>
            <person name="Wang X."/>
            <person name="Zhang X."/>
            <person name="Liu L."/>
            <person name="Xiang M."/>
            <person name="Wang W."/>
            <person name="Sun X."/>
            <person name="Che Y."/>
            <person name="Guo L."/>
            <person name="Liu G."/>
            <person name="Guo L."/>
            <person name="Wang C."/>
            <person name="Yin W.B."/>
            <person name="Stadler M."/>
            <person name="Zhang X."/>
            <person name="Liu X."/>
        </authorList>
    </citation>
    <scope>NUCLEOTIDE SEQUENCE [LARGE SCALE GENOMIC DNA]</scope>
    <source>
        <strain evidence="3">W106-1 / CGMCC3.15140</strain>
    </source>
</reference>
<dbReference type="InParanoid" id="W3WZJ0"/>
<protein>
    <submittedName>
        <fullName evidence="2">Uncharacterized protein</fullName>
    </submittedName>
</protein>
<dbReference type="PROSITE" id="PS51257">
    <property type="entry name" value="PROKAR_LIPOPROTEIN"/>
    <property type="match status" value="1"/>
</dbReference>
<accession>W3WZJ0</accession>
<dbReference type="eggNOG" id="ENOG502ST9Q">
    <property type="taxonomic scope" value="Eukaryota"/>
</dbReference>
<proteinExistence type="predicted"/>